<keyword evidence="2" id="KW-0808">Transferase</keyword>
<evidence type="ECO:0000259" key="1">
    <source>
        <dbReference type="Pfam" id="PF00534"/>
    </source>
</evidence>
<organism evidence="2 3">
    <name type="scientific">Vibrio ponticus</name>
    <dbReference type="NCBI Taxonomy" id="265668"/>
    <lineage>
        <taxon>Bacteria</taxon>
        <taxon>Pseudomonadati</taxon>
        <taxon>Pseudomonadota</taxon>
        <taxon>Gammaproteobacteria</taxon>
        <taxon>Vibrionales</taxon>
        <taxon>Vibrionaceae</taxon>
        <taxon>Vibrio</taxon>
    </lineage>
</organism>
<dbReference type="EMBL" id="RKIK01000043">
    <property type="protein sequence ID" value="ROV59380.1"/>
    <property type="molecule type" value="Genomic_DNA"/>
</dbReference>
<dbReference type="SUPFAM" id="SSF53756">
    <property type="entry name" value="UDP-Glycosyltransferase/glycogen phosphorylase"/>
    <property type="match status" value="1"/>
</dbReference>
<dbReference type="GO" id="GO:1901135">
    <property type="term" value="P:carbohydrate derivative metabolic process"/>
    <property type="evidence" value="ECO:0007669"/>
    <property type="project" value="UniProtKB-ARBA"/>
</dbReference>
<reference evidence="2 3" key="1">
    <citation type="submission" date="2018-11" db="EMBL/GenBank/DDBJ databases">
        <title>Vibrio ponticus strain CAIM 1751 pathogenic for the snapper Lutjanus guttatus.</title>
        <authorList>
            <person name="Soto-Rodriguez S."/>
            <person name="Lozano-Olvera R."/>
            <person name="Gomez-Gil B."/>
        </authorList>
    </citation>
    <scope>NUCLEOTIDE SEQUENCE [LARGE SCALE GENOMIC DNA]</scope>
    <source>
        <strain evidence="2 3">CAIM 1751</strain>
    </source>
</reference>
<dbReference type="PANTHER" id="PTHR12526">
    <property type="entry name" value="GLYCOSYLTRANSFERASE"/>
    <property type="match status" value="1"/>
</dbReference>
<dbReference type="InterPro" id="IPR001296">
    <property type="entry name" value="Glyco_trans_1"/>
</dbReference>
<dbReference type="GO" id="GO:0016757">
    <property type="term" value="F:glycosyltransferase activity"/>
    <property type="evidence" value="ECO:0007669"/>
    <property type="project" value="InterPro"/>
</dbReference>
<dbReference type="Proteomes" id="UP000278792">
    <property type="component" value="Unassembled WGS sequence"/>
</dbReference>
<dbReference type="PANTHER" id="PTHR12526:SF630">
    <property type="entry name" value="GLYCOSYLTRANSFERASE"/>
    <property type="match status" value="1"/>
</dbReference>
<dbReference type="AlphaFoldDB" id="A0A3N3DYD7"/>
<sequence length="391" mass="44907">MKILVVSHCQVIPEYQADLQAMAKLGDEIVLVTPDLYKEGGRPTEASTLPGQFSHYKLKTVFGKSGKQHFHFYLNMIKIIKLIKRFKPDIIYLYEEPNSLVTIQWLMISRLINESSKLVIWTACNTKRNYKDMFHMLDIRRWLFDVNIKISERLSDGIVAISRDASEVLIWKGWKKTIYISPTHFVDPNKFKPSSKKNQIFRLGVIGRLQYQKGFDLVIDALSDFNKPFVLDIYGEGEEKQSLLDLANKNGISANCNWHGNVAYKDIPKYISELDVLIVPSREVGHLKEQFGRVVIEAMCSGVNVIVSDSGYLPKIAGEFGEVFKQNSVDSLAEKIKFYSIESNRIEAEKIREHTINAFSAEATAERLRRIFRKVVNSKQESQIVTIYDEK</sequence>
<protein>
    <submittedName>
        <fullName evidence="2">Glycosyltransferase</fullName>
    </submittedName>
</protein>
<proteinExistence type="predicted"/>
<comment type="caution">
    <text evidence="2">The sequence shown here is derived from an EMBL/GenBank/DDBJ whole genome shotgun (WGS) entry which is preliminary data.</text>
</comment>
<accession>A0A3N3DYD7</accession>
<dbReference type="Gene3D" id="3.40.50.2000">
    <property type="entry name" value="Glycogen Phosphorylase B"/>
    <property type="match status" value="2"/>
</dbReference>
<gene>
    <name evidence="2" type="ORF">EGH82_14130</name>
</gene>
<name>A0A3N3DYD7_9VIBR</name>
<dbReference type="CDD" id="cd03801">
    <property type="entry name" value="GT4_PimA-like"/>
    <property type="match status" value="1"/>
</dbReference>
<evidence type="ECO:0000313" key="3">
    <source>
        <dbReference type="Proteomes" id="UP000278792"/>
    </source>
</evidence>
<evidence type="ECO:0000313" key="2">
    <source>
        <dbReference type="EMBL" id="ROV59380.1"/>
    </source>
</evidence>
<feature type="domain" description="Glycosyl transferase family 1" evidence="1">
    <location>
        <begin position="190"/>
        <end position="353"/>
    </location>
</feature>
<dbReference type="Pfam" id="PF00534">
    <property type="entry name" value="Glycos_transf_1"/>
    <property type="match status" value="1"/>
</dbReference>
<dbReference type="RefSeq" id="WP_123782574.1">
    <property type="nucleotide sequence ID" value="NZ_RKIK01000043.1"/>
</dbReference>